<dbReference type="SMART" id="SM00065">
    <property type="entry name" value="GAF"/>
    <property type="match status" value="1"/>
</dbReference>
<feature type="domain" description="GAF" evidence="1">
    <location>
        <begin position="24"/>
        <end position="170"/>
    </location>
</feature>
<dbReference type="Gene3D" id="3.30.450.40">
    <property type="match status" value="1"/>
</dbReference>
<sequence>MEQSRLNEVESLMRASKAVLEFDNFQDSARKIFDEACYLTEATSGYIALLSKDGKLNDVLFLESGGIKCTVDPSLPMPIRGLREECYQKQKAVYNNSFMSSRFAKLMPPGHMPLNNILFAPLIIKKKSVGVMGLANKKDPFNDHDAKLAEGFCEFAAMALVNSRNLDNIRENINKLEKSLKEIKTLKGFIPICSHCKNVRDDEGFWLQVEEYVSRNSDLLFSHSLCPKCLKEHYQIEE</sequence>
<proteinExistence type="predicted"/>
<name>A0ABY6HV54_9ARCH</name>
<evidence type="ECO:0000313" key="2">
    <source>
        <dbReference type="EMBL" id="UYP47410.1"/>
    </source>
</evidence>
<gene>
    <name evidence="2" type="ORF">NEF87_003695</name>
</gene>
<dbReference type="Proteomes" id="UP001208689">
    <property type="component" value="Chromosome"/>
</dbReference>
<accession>A0ABY6HV54</accession>
<dbReference type="InterPro" id="IPR029016">
    <property type="entry name" value="GAF-like_dom_sf"/>
</dbReference>
<dbReference type="SUPFAM" id="SSF55781">
    <property type="entry name" value="GAF domain-like"/>
    <property type="match status" value="1"/>
</dbReference>
<evidence type="ECO:0000259" key="1">
    <source>
        <dbReference type="SMART" id="SM00065"/>
    </source>
</evidence>
<dbReference type="EMBL" id="CP104013">
    <property type="protein sequence ID" value="UYP47410.1"/>
    <property type="molecule type" value="Genomic_DNA"/>
</dbReference>
<protein>
    <recommendedName>
        <fullName evidence="1">GAF domain-containing protein</fullName>
    </recommendedName>
</protein>
<dbReference type="InterPro" id="IPR003018">
    <property type="entry name" value="GAF"/>
</dbReference>
<reference evidence="2" key="1">
    <citation type="submission" date="2022-09" db="EMBL/GenBank/DDBJ databases">
        <title>Actin cytoskeleton and complex cell architecture in an #Asgard archaeon.</title>
        <authorList>
            <person name="Ponce Toledo R.I."/>
            <person name="Schleper C."/>
            <person name="Rodrigues Oliveira T."/>
            <person name="Wollweber F."/>
            <person name="Xu J."/>
            <person name="Rittmann S."/>
            <person name="Klingl A."/>
            <person name="Pilhofer M."/>
        </authorList>
    </citation>
    <scope>NUCLEOTIDE SEQUENCE</scope>
    <source>
        <strain evidence="2">B-35</strain>
    </source>
</reference>
<dbReference type="Pfam" id="PF13185">
    <property type="entry name" value="GAF_2"/>
    <property type="match status" value="1"/>
</dbReference>
<evidence type="ECO:0000313" key="3">
    <source>
        <dbReference type="Proteomes" id="UP001208689"/>
    </source>
</evidence>
<keyword evidence="3" id="KW-1185">Reference proteome</keyword>
<organism evidence="2 3">
    <name type="scientific">Candidatus Lokiarchaeum ossiferum</name>
    <dbReference type="NCBI Taxonomy" id="2951803"/>
    <lineage>
        <taxon>Archaea</taxon>
        <taxon>Promethearchaeati</taxon>
        <taxon>Promethearchaeota</taxon>
        <taxon>Promethearchaeia</taxon>
        <taxon>Promethearchaeales</taxon>
        <taxon>Promethearchaeaceae</taxon>
        <taxon>Candidatus Lokiarchaeum</taxon>
    </lineage>
</organism>